<name>A0A0K2TPE7_LEPSM</name>
<protein>
    <submittedName>
        <fullName evidence="1">Uncharacterized protein</fullName>
    </submittedName>
</protein>
<dbReference type="EMBL" id="HACA01010483">
    <property type="protein sequence ID" value="CDW27844.1"/>
    <property type="molecule type" value="Transcribed_RNA"/>
</dbReference>
<accession>A0A0K2TPE7</accession>
<evidence type="ECO:0000313" key="1">
    <source>
        <dbReference type="EMBL" id="CDW27844.1"/>
    </source>
</evidence>
<reference evidence="1" key="1">
    <citation type="submission" date="2014-05" db="EMBL/GenBank/DDBJ databases">
        <authorList>
            <person name="Chronopoulou M."/>
        </authorList>
    </citation>
    <scope>NUCLEOTIDE SEQUENCE</scope>
    <source>
        <tissue evidence="1">Whole organism</tissue>
    </source>
</reference>
<dbReference type="AlphaFoldDB" id="A0A0K2TPE7"/>
<proteinExistence type="predicted"/>
<sequence>MFCLLTLFPNSASISVVLRVLDQIITYSQGQDYILGSSVFFSF</sequence>
<organism evidence="1">
    <name type="scientific">Lepeophtheirus salmonis</name>
    <name type="common">Salmon louse</name>
    <name type="synonym">Caligus salmonis</name>
    <dbReference type="NCBI Taxonomy" id="72036"/>
    <lineage>
        <taxon>Eukaryota</taxon>
        <taxon>Metazoa</taxon>
        <taxon>Ecdysozoa</taxon>
        <taxon>Arthropoda</taxon>
        <taxon>Crustacea</taxon>
        <taxon>Multicrustacea</taxon>
        <taxon>Hexanauplia</taxon>
        <taxon>Copepoda</taxon>
        <taxon>Siphonostomatoida</taxon>
        <taxon>Caligidae</taxon>
        <taxon>Lepeophtheirus</taxon>
    </lineage>
</organism>